<dbReference type="KEGG" id="dfn:CVE23_11380"/>
<reference evidence="2" key="1">
    <citation type="journal article" date="2018" name="Genome Announc.">
        <title>Complete genome sequence of a Dickeya fangzhongdai type strain causing bleeding canker of pear tree trunks.</title>
        <authorList>
            <person name="Zhao Y."/>
            <person name="Tian Y."/>
            <person name="Li X."/>
            <person name="Hu B."/>
        </authorList>
    </citation>
    <scope>NUCLEOTIDE SEQUENCE [LARGE SCALE GENOMIC DNA]</scope>
    <source>
        <strain evidence="2">DSM 101947</strain>
    </source>
</reference>
<sequence>MSNSSEPDTAFDDFMTLSALLTGFSQFELTGTGLARDYFTWLQHNAAGPFKQLLHDFAAQPNDDALRLNWLEATVLTSLTLGPIARSLLRLWYTGQWVPISPEPDAATYFLSDAAWREALIWQAIHAHPQAIRQQEFGAWAEPPIAEWRTRG</sequence>
<accession>A0A2K8QM00</accession>
<dbReference type="GeneID" id="66564934"/>
<protein>
    <submittedName>
        <fullName evidence="1">Uncharacterized protein</fullName>
    </submittedName>
</protein>
<gene>
    <name evidence="1" type="ORF">CVE23_11380</name>
</gene>
<keyword evidence="2" id="KW-1185">Reference proteome</keyword>
<dbReference type="AlphaFoldDB" id="A0A2K8QM00"/>
<evidence type="ECO:0000313" key="1">
    <source>
        <dbReference type="EMBL" id="ATZ94526.1"/>
    </source>
</evidence>
<dbReference type="Proteomes" id="UP000231901">
    <property type="component" value="Chromosome"/>
</dbReference>
<organism evidence="1 2">
    <name type="scientific">Dickeya fangzhongdai</name>
    <dbReference type="NCBI Taxonomy" id="1778540"/>
    <lineage>
        <taxon>Bacteria</taxon>
        <taxon>Pseudomonadati</taxon>
        <taxon>Pseudomonadota</taxon>
        <taxon>Gammaproteobacteria</taxon>
        <taxon>Enterobacterales</taxon>
        <taxon>Pectobacteriaceae</taxon>
        <taxon>Dickeya</taxon>
    </lineage>
</organism>
<dbReference type="RefSeq" id="WP_100849570.1">
    <property type="nucleotide sequence ID" value="NZ_BMJF01000001.1"/>
</dbReference>
<evidence type="ECO:0000313" key="2">
    <source>
        <dbReference type="Proteomes" id="UP000231901"/>
    </source>
</evidence>
<dbReference type="EMBL" id="CP025003">
    <property type="protein sequence ID" value="ATZ94526.1"/>
    <property type="molecule type" value="Genomic_DNA"/>
</dbReference>
<name>A0A2K8QM00_9GAMM</name>
<proteinExistence type="predicted"/>